<reference evidence="6" key="1">
    <citation type="journal article" date="2015" name="MBio">
        <title>Genome-Resolved Metagenomic Analysis Reveals Roles for Candidate Phyla and Other Microbial Community Members in Biogeochemical Transformations in Oil Reservoirs.</title>
        <authorList>
            <person name="Hu P."/>
            <person name="Tom L."/>
            <person name="Singh A."/>
            <person name="Thomas B.C."/>
            <person name="Baker B.J."/>
            <person name="Piceno Y.M."/>
            <person name="Andersen G.L."/>
            <person name="Banfield J.F."/>
        </authorList>
    </citation>
    <scope>NUCLEOTIDE SEQUENCE [LARGE SCALE GENOMIC DNA]</scope>
</reference>
<dbReference type="PANTHER" id="PTHR43491:SF1">
    <property type="entry name" value="UDP-N-ACETYL-D-MANNOSAMINE DEHYDROGENASE"/>
    <property type="match status" value="1"/>
</dbReference>
<dbReference type="NCBIfam" id="TIGR03026">
    <property type="entry name" value="NDP-sugDHase"/>
    <property type="match status" value="1"/>
</dbReference>
<evidence type="ECO:0000259" key="4">
    <source>
        <dbReference type="SMART" id="SM00984"/>
    </source>
</evidence>
<protein>
    <submittedName>
        <fullName evidence="5">Nucleotide sugar dehydrogenase</fullName>
    </submittedName>
</protein>
<dbReference type="Gene3D" id="3.40.50.720">
    <property type="entry name" value="NAD(P)-binding Rossmann-like Domain"/>
    <property type="match status" value="2"/>
</dbReference>
<dbReference type="GO" id="GO:0051287">
    <property type="term" value="F:NAD binding"/>
    <property type="evidence" value="ECO:0007669"/>
    <property type="project" value="InterPro"/>
</dbReference>
<dbReference type="Pfam" id="PF03721">
    <property type="entry name" value="UDPG_MGDP_dh_N"/>
    <property type="match status" value="1"/>
</dbReference>
<dbReference type="InterPro" id="IPR014027">
    <property type="entry name" value="UDP-Glc/GDP-Man_DH_C"/>
</dbReference>
<dbReference type="GO" id="GO:0016616">
    <property type="term" value="F:oxidoreductase activity, acting on the CH-OH group of donors, NAD or NADP as acceptor"/>
    <property type="evidence" value="ECO:0007669"/>
    <property type="project" value="InterPro"/>
</dbReference>
<evidence type="ECO:0000256" key="2">
    <source>
        <dbReference type="ARBA" id="ARBA00023027"/>
    </source>
</evidence>
<sequence length="434" mass="48105">MLKERILDKSALIGVIGLGYVGLPLAVEKAKAGYQVIGFDIQESKVQMVNEGHNYIGDVVNADLEKIVSDGHLRATADFDELTGCDVIAICVPTPLDVFKQPDLTYVINSTENVAKRLHKDMLVVLESTTYPGTTEDVMKPILEETGLICGKDFYLAFSPERVDPGNLRFKTKNTPKVVGGVGPESTEVAKLLYESVLDAEVFVVSSPKEAEMTKILENTFRIVNIALINEMAVVADKMGINIWDVINAASTKPFGYMPFFPGPGVGGHCIPIDPFYLTYIARKYDYHTRLIELSGEINDSMPEYVVTRIMKALNERGKCMNGAKVVMLGIAYKEDIEDMRESPALKVLEHLEKNHAHVTVVDPYVPEFMWEGKTVKTVNLTEDLIIGSDVVLITTAHKKLINYPMIVKNAKYIFDAKNVLKKMGITAINIEAL</sequence>
<dbReference type="Proteomes" id="UP000054092">
    <property type="component" value="Unassembled WGS sequence"/>
</dbReference>
<dbReference type="PATRIC" id="fig|1184387.3.peg.2053"/>
<proteinExistence type="inferred from homology"/>
<keyword evidence="1" id="KW-0560">Oxidoreductase</keyword>
<dbReference type="InterPro" id="IPR028359">
    <property type="entry name" value="UDP_ManNAc/GlcNAc_DH"/>
</dbReference>
<keyword evidence="2" id="KW-0520">NAD</keyword>
<dbReference type="InterPro" id="IPR017476">
    <property type="entry name" value="UDP-Glc/GDP-Man"/>
</dbReference>
<evidence type="ECO:0000256" key="1">
    <source>
        <dbReference type="ARBA" id="ARBA00023002"/>
    </source>
</evidence>
<name>A0A124FXS7_9BACT</name>
<comment type="similarity">
    <text evidence="3">Belongs to the UDP-glucose/GDP-mannose dehydrogenase family.</text>
</comment>
<dbReference type="PANTHER" id="PTHR43491">
    <property type="entry name" value="UDP-N-ACETYL-D-MANNOSAMINE DEHYDROGENASE"/>
    <property type="match status" value="1"/>
</dbReference>
<evidence type="ECO:0000313" key="5">
    <source>
        <dbReference type="EMBL" id="KUK78955.1"/>
    </source>
</evidence>
<evidence type="ECO:0000256" key="3">
    <source>
        <dbReference type="PIRNR" id="PIRNR000124"/>
    </source>
</evidence>
<dbReference type="EMBL" id="LGGP01000320">
    <property type="protein sequence ID" value="KUK78955.1"/>
    <property type="molecule type" value="Genomic_DNA"/>
</dbReference>
<dbReference type="PIRSF" id="PIRSF500136">
    <property type="entry name" value="UDP_ManNAc_DH"/>
    <property type="match status" value="1"/>
</dbReference>
<organism evidence="5 6">
    <name type="scientific">Mesotoga prima</name>
    <dbReference type="NCBI Taxonomy" id="1184387"/>
    <lineage>
        <taxon>Bacteria</taxon>
        <taxon>Thermotogati</taxon>
        <taxon>Thermotogota</taxon>
        <taxon>Thermotogae</taxon>
        <taxon>Kosmotogales</taxon>
        <taxon>Kosmotogaceae</taxon>
        <taxon>Mesotoga</taxon>
    </lineage>
</organism>
<dbReference type="InterPro" id="IPR014026">
    <property type="entry name" value="UDP-Glc/GDP-Man_DH_dimer"/>
</dbReference>
<dbReference type="SUPFAM" id="SSF52413">
    <property type="entry name" value="UDP-glucose/GDP-mannose dehydrogenase C-terminal domain"/>
    <property type="match status" value="1"/>
</dbReference>
<dbReference type="AlphaFoldDB" id="A0A124FXS7"/>
<feature type="domain" description="UDP-glucose/GDP-mannose dehydrogenase C-terminal" evidence="4">
    <location>
        <begin position="327"/>
        <end position="423"/>
    </location>
</feature>
<gene>
    <name evidence="5" type="ORF">XD94_1563</name>
</gene>
<dbReference type="PIRSF" id="PIRSF000124">
    <property type="entry name" value="UDPglc_GDPman_dh"/>
    <property type="match status" value="1"/>
</dbReference>
<comment type="caution">
    <text evidence="5">The sequence shown here is derived from an EMBL/GenBank/DDBJ whole genome shotgun (WGS) entry which is preliminary data.</text>
</comment>
<dbReference type="InterPro" id="IPR001732">
    <property type="entry name" value="UDP-Glc/GDP-Man_DH_N"/>
</dbReference>
<dbReference type="SUPFAM" id="SSF51735">
    <property type="entry name" value="NAD(P)-binding Rossmann-fold domains"/>
    <property type="match status" value="1"/>
</dbReference>
<dbReference type="SUPFAM" id="SSF48179">
    <property type="entry name" value="6-phosphogluconate dehydrogenase C-terminal domain-like"/>
    <property type="match status" value="1"/>
</dbReference>
<dbReference type="GO" id="GO:0016628">
    <property type="term" value="F:oxidoreductase activity, acting on the CH-CH group of donors, NAD or NADP as acceptor"/>
    <property type="evidence" value="ECO:0007669"/>
    <property type="project" value="InterPro"/>
</dbReference>
<dbReference type="GO" id="GO:0000271">
    <property type="term" value="P:polysaccharide biosynthetic process"/>
    <property type="evidence" value="ECO:0007669"/>
    <property type="project" value="InterPro"/>
</dbReference>
<dbReference type="InterPro" id="IPR036220">
    <property type="entry name" value="UDP-Glc/GDP-Man_DH_C_sf"/>
</dbReference>
<dbReference type="InterPro" id="IPR036291">
    <property type="entry name" value="NAD(P)-bd_dom_sf"/>
</dbReference>
<dbReference type="Pfam" id="PF03720">
    <property type="entry name" value="UDPG_MGDP_dh_C"/>
    <property type="match status" value="1"/>
</dbReference>
<dbReference type="SMART" id="SM00984">
    <property type="entry name" value="UDPG_MGDP_dh_C"/>
    <property type="match status" value="1"/>
</dbReference>
<accession>A0A124FXS7</accession>
<dbReference type="InterPro" id="IPR008927">
    <property type="entry name" value="6-PGluconate_DH-like_C_sf"/>
</dbReference>
<dbReference type="Pfam" id="PF00984">
    <property type="entry name" value="UDPG_MGDP_dh"/>
    <property type="match status" value="1"/>
</dbReference>
<evidence type="ECO:0000313" key="6">
    <source>
        <dbReference type="Proteomes" id="UP000054092"/>
    </source>
</evidence>